<proteinExistence type="predicted"/>
<sequence>MSPPPGAGAASSLATRSPTRVSAMPSTAGLLTTGAMAPHTAAQAASSRKQSANPFPDSGSAHDSVALSSLSKASPGRIGYTNTMRCGCCCCWPSGPAA</sequence>
<feature type="compositionally biased region" description="Low complexity" evidence="1">
    <location>
        <begin position="41"/>
        <end position="52"/>
    </location>
</feature>
<organism evidence="2 3">
    <name type="scientific">Panicum virgatum</name>
    <name type="common">Blackwell switchgrass</name>
    <dbReference type="NCBI Taxonomy" id="38727"/>
    <lineage>
        <taxon>Eukaryota</taxon>
        <taxon>Viridiplantae</taxon>
        <taxon>Streptophyta</taxon>
        <taxon>Embryophyta</taxon>
        <taxon>Tracheophyta</taxon>
        <taxon>Spermatophyta</taxon>
        <taxon>Magnoliopsida</taxon>
        <taxon>Liliopsida</taxon>
        <taxon>Poales</taxon>
        <taxon>Poaceae</taxon>
        <taxon>PACMAD clade</taxon>
        <taxon>Panicoideae</taxon>
        <taxon>Panicodae</taxon>
        <taxon>Paniceae</taxon>
        <taxon>Panicinae</taxon>
        <taxon>Panicum</taxon>
        <taxon>Panicum sect. Hiantes</taxon>
    </lineage>
</organism>
<evidence type="ECO:0000313" key="3">
    <source>
        <dbReference type="Proteomes" id="UP000823388"/>
    </source>
</evidence>
<evidence type="ECO:0000313" key="2">
    <source>
        <dbReference type="EMBL" id="KAG2622792.1"/>
    </source>
</evidence>
<feature type="region of interest" description="Disordered" evidence="1">
    <location>
        <begin position="1"/>
        <end position="66"/>
    </location>
</feature>
<evidence type="ECO:0000256" key="1">
    <source>
        <dbReference type="SAM" id="MobiDB-lite"/>
    </source>
</evidence>
<reference evidence="2 3" key="1">
    <citation type="submission" date="2020-05" db="EMBL/GenBank/DDBJ databases">
        <title>WGS assembly of Panicum virgatum.</title>
        <authorList>
            <person name="Lovell J.T."/>
            <person name="Jenkins J."/>
            <person name="Shu S."/>
            <person name="Juenger T.E."/>
            <person name="Schmutz J."/>
        </authorList>
    </citation>
    <scope>NUCLEOTIDE SEQUENCE [LARGE SCALE GENOMIC DNA]</scope>
    <source>
        <strain evidence="3">cv. AP13</strain>
    </source>
</reference>
<keyword evidence="3" id="KW-1185">Reference proteome</keyword>
<dbReference type="AlphaFoldDB" id="A0A8T0UDP5"/>
<comment type="caution">
    <text evidence="2">The sequence shown here is derived from an EMBL/GenBank/DDBJ whole genome shotgun (WGS) entry which is preliminary data.</text>
</comment>
<gene>
    <name evidence="2" type="ORF">PVAP13_3KG028476</name>
</gene>
<name>A0A8T0UDP5_PANVG</name>
<protein>
    <submittedName>
        <fullName evidence="2">Uncharacterized protein</fullName>
    </submittedName>
</protein>
<dbReference type="EMBL" id="CM029041">
    <property type="protein sequence ID" value="KAG2622792.1"/>
    <property type="molecule type" value="Genomic_DNA"/>
</dbReference>
<accession>A0A8T0UDP5</accession>
<dbReference type="Proteomes" id="UP000823388">
    <property type="component" value="Chromosome 3K"/>
</dbReference>